<reference evidence="2 3" key="1">
    <citation type="journal article" date="2019" name="Nat. Ecol. Evol.">
        <title>Megaphylogeny resolves global patterns of mushroom evolution.</title>
        <authorList>
            <person name="Varga T."/>
            <person name="Krizsan K."/>
            <person name="Foldi C."/>
            <person name="Dima B."/>
            <person name="Sanchez-Garcia M."/>
            <person name="Sanchez-Ramirez S."/>
            <person name="Szollosi G.J."/>
            <person name="Szarkandi J.G."/>
            <person name="Papp V."/>
            <person name="Albert L."/>
            <person name="Andreopoulos W."/>
            <person name="Angelini C."/>
            <person name="Antonin V."/>
            <person name="Barry K.W."/>
            <person name="Bougher N.L."/>
            <person name="Buchanan P."/>
            <person name="Buyck B."/>
            <person name="Bense V."/>
            <person name="Catcheside P."/>
            <person name="Chovatia M."/>
            <person name="Cooper J."/>
            <person name="Damon W."/>
            <person name="Desjardin D."/>
            <person name="Finy P."/>
            <person name="Geml J."/>
            <person name="Haridas S."/>
            <person name="Hughes K."/>
            <person name="Justo A."/>
            <person name="Karasinski D."/>
            <person name="Kautmanova I."/>
            <person name="Kiss B."/>
            <person name="Kocsube S."/>
            <person name="Kotiranta H."/>
            <person name="LaButti K.M."/>
            <person name="Lechner B.E."/>
            <person name="Liimatainen K."/>
            <person name="Lipzen A."/>
            <person name="Lukacs Z."/>
            <person name="Mihaltcheva S."/>
            <person name="Morgado L.N."/>
            <person name="Niskanen T."/>
            <person name="Noordeloos M.E."/>
            <person name="Ohm R.A."/>
            <person name="Ortiz-Santana B."/>
            <person name="Ovrebo C."/>
            <person name="Racz N."/>
            <person name="Riley R."/>
            <person name="Savchenko A."/>
            <person name="Shiryaev A."/>
            <person name="Soop K."/>
            <person name="Spirin V."/>
            <person name="Szebenyi C."/>
            <person name="Tomsovsky M."/>
            <person name="Tulloss R.E."/>
            <person name="Uehling J."/>
            <person name="Grigoriev I.V."/>
            <person name="Vagvolgyi C."/>
            <person name="Papp T."/>
            <person name="Martin F.M."/>
            <person name="Miettinen O."/>
            <person name="Hibbett D.S."/>
            <person name="Nagy L.G."/>
        </authorList>
    </citation>
    <scope>NUCLEOTIDE SEQUENCE [LARGE SCALE GENOMIC DNA]</scope>
    <source>
        <strain evidence="2 3">OMC1185</strain>
    </source>
</reference>
<dbReference type="AlphaFoldDB" id="A0A5C3N6G2"/>
<protein>
    <submittedName>
        <fullName evidence="2">Uncharacterized protein</fullName>
    </submittedName>
</protein>
<dbReference type="OrthoDB" id="9986677at2759"/>
<evidence type="ECO:0000256" key="1">
    <source>
        <dbReference type="SAM" id="Phobius"/>
    </source>
</evidence>
<name>A0A5C3N6G2_9AGAM</name>
<keyword evidence="1" id="KW-1133">Transmembrane helix</keyword>
<accession>A0A5C3N6G2</accession>
<gene>
    <name evidence="2" type="ORF">OE88DRAFT_1655501</name>
</gene>
<keyword evidence="1" id="KW-0472">Membrane</keyword>
<proteinExistence type="predicted"/>
<feature type="transmembrane region" description="Helical" evidence="1">
    <location>
        <begin position="20"/>
        <end position="42"/>
    </location>
</feature>
<evidence type="ECO:0000313" key="2">
    <source>
        <dbReference type="EMBL" id="TFK53389.1"/>
    </source>
</evidence>
<dbReference type="Proteomes" id="UP000305948">
    <property type="component" value="Unassembled WGS sequence"/>
</dbReference>
<evidence type="ECO:0000313" key="3">
    <source>
        <dbReference type="Proteomes" id="UP000305948"/>
    </source>
</evidence>
<dbReference type="EMBL" id="ML213507">
    <property type="protein sequence ID" value="TFK53389.1"/>
    <property type="molecule type" value="Genomic_DNA"/>
</dbReference>
<keyword evidence="1" id="KW-0812">Transmembrane</keyword>
<keyword evidence="3" id="KW-1185">Reference proteome</keyword>
<organism evidence="2 3">
    <name type="scientific">Heliocybe sulcata</name>
    <dbReference type="NCBI Taxonomy" id="5364"/>
    <lineage>
        <taxon>Eukaryota</taxon>
        <taxon>Fungi</taxon>
        <taxon>Dikarya</taxon>
        <taxon>Basidiomycota</taxon>
        <taxon>Agaricomycotina</taxon>
        <taxon>Agaricomycetes</taxon>
        <taxon>Gloeophyllales</taxon>
        <taxon>Gloeophyllaceae</taxon>
        <taxon>Heliocybe</taxon>
    </lineage>
</organism>
<sequence length="89" mass="9629">MGLVSQLRRYHLDWYRRHNYILGGAFDGGSQIMIFVLSFAVFGVSGVKRPFPTVSGSPLGCNETLTFIVGAGNPATGNVDYCSRSRAIG</sequence>